<reference evidence="8 9" key="1">
    <citation type="submission" date="2018-07" db="EMBL/GenBank/DDBJ databases">
        <title>Leeuwenhoekiella genomics.</title>
        <authorList>
            <person name="Tahon G."/>
            <person name="Willems A."/>
        </authorList>
    </citation>
    <scope>NUCLEOTIDE SEQUENCE [LARGE SCALE GENOMIC DNA]</scope>
    <source>
        <strain evidence="8 9">LMG 29608</strain>
    </source>
</reference>
<dbReference type="EMBL" id="QOVK01000009">
    <property type="protein sequence ID" value="RXG20991.1"/>
    <property type="molecule type" value="Genomic_DNA"/>
</dbReference>
<evidence type="ECO:0000259" key="7">
    <source>
        <dbReference type="Pfam" id="PF26002"/>
    </source>
</evidence>
<evidence type="ECO:0000256" key="1">
    <source>
        <dbReference type="ARBA" id="ARBA00004167"/>
    </source>
</evidence>
<dbReference type="AlphaFoldDB" id="A0A4Q0P3Q6"/>
<evidence type="ECO:0000313" key="8">
    <source>
        <dbReference type="EMBL" id="RXG20991.1"/>
    </source>
</evidence>
<keyword evidence="2 6" id="KW-0812">Transmembrane</keyword>
<keyword evidence="5" id="KW-0175">Coiled coil</keyword>
<feature type="coiled-coil region" evidence="5">
    <location>
        <begin position="171"/>
        <end position="205"/>
    </location>
</feature>
<feature type="transmembrane region" description="Helical" evidence="6">
    <location>
        <begin position="35"/>
        <end position="54"/>
    </location>
</feature>
<dbReference type="InterPro" id="IPR050739">
    <property type="entry name" value="MFP"/>
</dbReference>
<keyword evidence="4 6" id="KW-0472">Membrane</keyword>
<organism evidence="8 9">
    <name type="scientific">Leeuwenhoekiella polynyae</name>
    <dbReference type="NCBI Taxonomy" id="1550906"/>
    <lineage>
        <taxon>Bacteria</taxon>
        <taxon>Pseudomonadati</taxon>
        <taxon>Bacteroidota</taxon>
        <taxon>Flavobacteriia</taxon>
        <taxon>Flavobacteriales</taxon>
        <taxon>Flavobacteriaceae</taxon>
        <taxon>Leeuwenhoekiella</taxon>
    </lineage>
</organism>
<comment type="caution">
    <text evidence="8">The sequence shown here is derived from an EMBL/GenBank/DDBJ whole genome shotgun (WGS) entry which is preliminary data.</text>
</comment>
<evidence type="ECO:0000256" key="3">
    <source>
        <dbReference type="ARBA" id="ARBA00022989"/>
    </source>
</evidence>
<dbReference type="InterPro" id="IPR058982">
    <property type="entry name" value="Beta-barrel_AprE"/>
</dbReference>
<evidence type="ECO:0000313" key="9">
    <source>
        <dbReference type="Proteomes" id="UP000289859"/>
    </source>
</evidence>
<dbReference type="PRINTS" id="PR01490">
    <property type="entry name" value="RTXTOXIND"/>
</dbReference>
<sequence>MNSENKMPEKLENIELRSEEVQEILTRVPNWMIRWGNTLFFSLIVLVLVMAWFIKYPDIIKSSAFLTTENPAEKIYARTTARIDSIFVDANQQVFSGQPLALLENTANYSDIVFLDSLLDTLEVTENEFFFPIDDLPLLFLGEVEQAYANFENSYIAYSINKNLRPYSNEANAQQLKLSELKLQVSNLESQIRINKKELEFKENDLERMNTLYDKGVIAEQEYETRQIEFLQAQRNYENLINLRSQLRDAINATSSNSRSTDINRTRESISLSKALIQSFNQLKKSIKDWKYVYLLEAEQPGKITFMNYWNTNQTVNQGDVIFTVIPNDSKGYLAKLTAPAQNSGKIKTGQTVNINLANYPENEFGVLKGTITSVSALPDEEQNYIIDVSLPDSLVTTYGKPIDYKPEMPGSAEIITEDLRLLERLFIQFKQLLDR</sequence>
<keyword evidence="3 6" id="KW-1133">Transmembrane helix</keyword>
<comment type="subcellular location">
    <subcellularLocation>
        <location evidence="1">Membrane</location>
        <topology evidence="1">Single-pass membrane protein</topology>
    </subcellularLocation>
</comment>
<gene>
    <name evidence="8" type="ORF">DSM02_2362</name>
</gene>
<dbReference type="Pfam" id="PF26002">
    <property type="entry name" value="Beta-barrel_AprE"/>
    <property type="match status" value="1"/>
</dbReference>
<feature type="domain" description="AprE-like beta-barrel" evidence="7">
    <location>
        <begin position="340"/>
        <end position="417"/>
    </location>
</feature>
<dbReference type="Gene3D" id="2.40.30.170">
    <property type="match status" value="1"/>
</dbReference>
<keyword evidence="9" id="KW-1185">Reference proteome</keyword>
<dbReference type="PANTHER" id="PTHR30386:SF26">
    <property type="entry name" value="TRANSPORT PROTEIN COMB"/>
    <property type="match status" value="1"/>
</dbReference>
<proteinExistence type="predicted"/>
<accession>A0A4Q0P3Q6</accession>
<protein>
    <submittedName>
        <fullName evidence="8">Multidrug resistance efflux pump</fullName>
    </submittedName>
</protein>
<dbReference type="GO" id="GO:0016020">
    <property type="term" value="C:membrane"/>
    <property type="evidence" value="ECO:0007669"/>
    <property type="project" value="UniProtKB-SubCell"/>
</dbReference>
<evidence type="ECO:0000256" key="5">
    <source>
        <dbReference type="SAM" id="Coils"/>
    </source>
</evidence>
<evidence type="ECO:0000256" key="6">
    <source>
        <dbReference type="SAM" id="Phobius"/>
    </source>
</evidence>
<evidence type="ECO:0000256" key="4">
    <source>
        <dbReference type="ARBA" id="ARBA00023136"/>
    </source>
</evidence>
<name>A0A4Q0P3Q6_9FLAO</name>
<dbReference type="PANTHER" id="PTHR30386">
    <property type="entry name" value="MEMBRANE FUSION SUBUNIT OF EMRAB-TOLC MULTIDRUG EFFLUX PUMP"/>
    <property type="match status" value="1"/>
</dbReference>
<dbReference type="Proteomes" id="UP000289859">
    <property type="component" value="Unassembled WGS sequence"/>
</dbReference>
<evidence type="ECO:0000256" key="2">
    <source>
        <dbReference type="ARBA" id="ARBA00022692"/>
    </source>
</evidence>